<gene>
    <name evidence="8" type="ORF">RA11412_1304</name>
</gene>
<evidence type="ECO:0000256" key="3">
    <source>
        <dbReference type="ARBA" id="ARBA00022692"/>
    </source>
</evidence>
<reference evidence="8 9" key="1">
    <citation type="submission" date="2016-10" db="EMBL/GenBank/DDBJ databases">
        <title>Genome sequence of Rothia aeria strain JCM11412.</title>
        <authorList>
            <person name="Nambu T."/>
        </authorList>
    </citation>
    <scope>NUCLEOTIDE SEQUENCE [LARGE SCALE GENOMIC DNA]</scope>
    <source>
        <strain evidence="8 9">JCM 11412</strain>
    </source>
</reference>
<proteinExistence type="inferred from homology"/>
<evidence type="ECO:0000256" key="4">
    <source>
        <dbReference type="ARBA" id="ARBA00022989"/>
    </source>
</evidence>
<keyword evidence="3 7" id="KW-0812">Transmembrane</keyword>
<dbReference type="NCBIfam" id="NF041756">
    <property type="entry name" value="EfeU"/>
    <property type="match status" value="1"/>
</dbReference>
<keyword evidence="4 7" id="KW-1133">Transmembrane helix</keyword>
<comment type="similarity">
    <text evidence="2">Belongs to the oxidase-dependent Fe transporter (OFeT) (TC 9.A.10.1) family.</text>
</comment>
<evidence type="ECO:0000256" key="7">
    <source>
        <dbReference type="SAM" id="Phobius"/>
    </source>
</evidence>
<evidence type="ECO:0000256" key="5">
    <source>
        <dbReference type="ARBA" id="ARBA00023136"/>
    </source>
</evidence>
<accession>A0A2Z5QZ17</accession>
<dbReference type="GeneID" id="93861195"/>
<sequence length="314" mass="33831">MNFWAAFTGNFLIGLREGLEAALVVGILIAYIHKTQRTHLLPKVWAGVAFAVVVSLGFGALLTYGPKTLTFEAQEAIGGSLSIIAVGFVTWMIFWMAENARALSTELHTKLDAVQGSTWAVVLLAALSVGREGLETTLFIWSATQAATAEQDSADSALPVYGALTGIIVAVLLAWAMMRGIMKINLAKFFTWTGAFLIIIAAGVLSYGLHDLQEANILPGINNIVFESYKYIDPGSFLGTMLKAVFNLSSTTTWIEAIAWVLYVGIIMTLFFRVQLRHRRVRQSSAPKNVAAAANSTPENGGTTTTQPLSNGTP</sequence>
<dbReference type="EMBL" id="AP017895">
    <property type="protein sequence ID" value="BAV87603.1"/>
    <property type="molecule type" value="Genomic_DNA"/>
</dbReference>
<evidence type="ECO:0000313" key="9">
    <source>
        <dbReference type="Proteomes" id="UP000250241"/>
    </source>
</evidence>
<feature type="compositionally biased region" description="Polar residues" evidence="6">
    <location>
        <begin position="294"/>
        <end position="314"/>
    </location>
</feature>
<feature type="transmembrane region" description="Helical" evidence="7">
    <location>
        <begin position="189"/>
        <end position="209"/>
    </location>
</feature>
<feature type="region of interest" description="Disordered" evidence="6">
    <location>
        <begin position="287"/>
        <end position="314"/>
    </location>
</feature>
<evidence type="ECO:0000256" key="6">
    <source>
        <dbReference type="SAM" id="MobiDB-lite"/>
    </source>
</evidence>
<dbReference type="Proteomes" id="UP000250241">
    <property type="component" value="Chromosome"/>
</dbReference>
<name>A0A2Z5QZ17_9MICC</name>
<dbReference type="AlphaFoldDB" id="A0A2Z5QZ17"/>
<evidence type="ECO:0000313" key="8">
    <source>
        <dbReference type="EMBL" id="BAV87603.1"/>
    </source>
</evidence>
<evidence type="ECO:0000256" key="1">
    <source>
        <dbReference type="ARBA" id="ARBA00004141"/>
    </source>
</evidence>
<dbReference type="Pfam" id="PF03239">
    <property type="entry name" value="FTR1"/>
    <property type="match status" value="1"/>
</dbReference>
<dbReference type="KEGG" id="raj:RA11412_1304"/>
<feature type="transmembrane region" description="Helical" evidence="7">
    <location>
        <begin position="12"/>
        <end position="32"/>
    </location>
</feature>
<feature type="transmembrane region" description="Helical" evidence="7">
    <location>
        <begin position="44"/>
        <end position="64"/>
    </location>
</feature>
<dbReference type="InterPro" id="IPR004923">
    <property type="entry name" value="FTR1/Fip1/EfeU"/>
</dbReference>
<dbReference type="GO" id="GO:0033573">
    <property type="term" value="C:high-affinity iron permease complex"/>
    <property type="evidence" value="ECO:0007669"/>
    <property type="project" value="InterPro"/>
</dbReference>
<dbReference type="PANTHER" id="PTHR31632:SF2">
    <property type="entry name" value="PLASMA MEMBRANE IRON PERMEASE"/>
    <property type="match status" value="1"/>
</dbReference>
<comment type="subcellular location">
    <subcellularLocation>
        <location evidence="1">Membrane</location>
        <topology evidence="1">Multi-pass membrane protein</topology>
    </subcellularLocation>
</comment>
<dbReference type="GO" id="GO:0015093">
    <property type="term" value="F:ferrous iron transmembrane transporter activity"/>
    <property type="evidence" value="ECO:0007669"/>
    <property type="project" value="TreeGrafter"/>
</dbReference>
<protein>
    <submittedName>
        <fullName evidence="8">Ferrous iron transport permease EfeU</fullName>
    </submittedName>
</protein>
<dbReference type="PANTHER" id="PTHR31632">
    <property type="entry name" value="IRON TRANSPORTER FTH1"/>
    <property type="match status" value="1"/>
</dbReference>
<feature type="transmembrane region" description="Helical" evidence="7">
    <location>
        <begin position="158"/>
        <end position="177"/>
    </location>
</feature>
<evidence type="ECO:0000256" key="2">
    <source>
        <dbReference type="ARBA" id="ARBA00008333"/>
    </source>
</evidence>
<organism evidence="8 9">
    <name type="scientific">Rothia aeria</name>
    <dbReference type="NCBI Taxonomy" id="172042"/>
    <lineage>
        <taxon>Bacteria</taxon>
        <taxon>Bacillati</taxon>
        <taxon>Actinomycetota</taxon>
        <taxon>Actinomycetes</taxon>
        <taxon>Micrococcales</taxon>
        <taxon>Micrococcaceae</taxon>
        <taxon>Rothia</taxon>
    </lineage>
</organism>
<keyword evidence="9" id="KW-1185">Reference proteome</keyword>
<feature type="transmembrane region" description="Helical" evidence="7">
    <location>
        <begin position="257"/>
        <end position="274"/>
    </location>
</feature>
<dbReference type="RefSeq" id="WP_128087605.1">
    <property type="nucleotide sequence ID" value="NZ_CBDEQU010000006.1"/>
</dbReference>
<keyword evidence="5 7" id="KW-0472">Membrane</keyword>
<feature type="transmembrane region" description="Helical" evidence="7">
    <location>
        <begin position="76"/>
        <end position="97"/>
    </location>
</feature>